<dbReference type="InterPro" id="IPR001926">
    <property type="entry name" value="TrpB-like_PALP"/>
</dbReference>
<keyword evidence="7" id="KW-1185">Reference proteome</keyword>
<dbReference type="GO" id="GO:0004794">
    <property type="term" value="F:threonine deaminase activity"/>
    <property type="evidence" value="ECO:0007669"/>
    <property type="project" value="TreeGrafter"/>
</dbReference>
<name>A0A1K2HSB8_9HYPH</name>
<evidence type="ECO:0000256" key="3">
    <source>
        <dbReference type="ARBA" id="ARBA00022898"/>
    </source>
</evidence>
<organism evidence="6 7">
    <name type="scientific">Devosia enhydra</name>
    <dbReference type="NCBI Taxonomy" id="665118"/>
    <lineage>
        <taxon>Bacteria</taxon>
        <taxon>Pseudomonadati</taxon>
        <taxon>Pseudomonadota</taxon>
        <taxon>Alphaproteobacteria</taxon>
        <taxon>Hyphomicrobiales</taxon>
        <taxon>Devosiaceae</taxon>
        <taxon>Devosia</taxon>
    </lineage>
</organism>
<sequence length="331" mass="34669">MEYARPPLRISRRCPLPLITIDDVHAAARTIAGRVRHTPVLTADQLKTPLSDGVEVSLKLELLQVTGSFKARGATNRLMHLEPAQLERGIVAASGGNHGIATARAGFTAGVPTTIYLPDNATPAKIEKLKQWGADVRIVGSVWHEANAAALAHVAETGAAYFHPFADPYVVAGQGTVGLEILDQVPDVDVVLVAMGGGGLISGVATALLALRPKARVIGIEAEGCPVLLRALEAGENIGLDRVTTSVATMACARTEDSIFEIVRDTVDAIVLVSDDEMRAAARWLWFEMGLAADLSGAAAIAALREGRVRLSPGEKVCAIVCGAGPDALTT</sequence>
<comment type="cofactor">
    <cofactor evidence="1">
        <name>pyridoxal 5'-phosphate</name>
        <dbReference type="ChEBI" id="CHEBI:597326"/>
    </cofactor>
</comment>
<dbReference type="GO" id="GO:0030170">
    <property type="term" value="F:pyridoxal phosphate binding"/>
    <property type="evidence" value="ECO:0007669"/>
    <property type="project" value="InterPro"/>
</dbReference>
<dbReference type="Pfam" id="PF00291">
    <property type="entry name" value="PALP"/>
    <property type="match status" value="1"/>
</dbReference>
<comment type="similarity">
    <text evidence="2">Belongs to the serine/threonine dehydratase family.</text>
</comment>
<dbReference type="Gene3D" id="3.40.50.1100">
    <property type="match status" value="2"/>
</dbReference>
<keyword evidence="4" id="KW-0456">Lyase</keyword>
<dbReference type="PROSITE" id="PS00165">
    <property type="entry name" value="DEHYDRATASE_SER_THR"/>
    <property type="match status" value="1"/>
</dbReference>
<evidence type="ECO:0000256" key="1">
    <source>
        <dbReference type="ARBA" id="ARBA00001933"/>
    </source>
</evidence>
<protein>
    <submittedName>
        <fullName evidence="6">Threonine dehydratase</fullName>
    </submittedName>
</protein>
<dbReference type="GO" id="GO:0009097">
    <property type="term" value="P:isoleucine biosynthetic process"/>
    <property type="evidence" value="ECO:0007669"/>
    <property type="project" value="TreeGrafter"/>
</dbReference>
<dbReference type="PANTHER" id="PTHR48078:SF6">
    <property type="entry name" value="L-THREONINE DEHYDRATASE CATABOLIC TDCB"/>
    <property type="match status" value="1"/>
</dbReference>
<proteinExistence type="inferred from homology"/>
<dbReference type="GO" id="GO:0006565">
    <property type="term" value="P:L-serine catabolic process"/>
    <property type="evidence" value="ECO:0007669"/>
    <property type="project" value="TreeGrafter"/>
</dbReference>
<keyword evidence="3" id="KW-0663">Pyridoxal phosphate</keyword>
<dbReference type="PANTHER" id="PTHR48078">
    <property type="entry name" value="THREONINE DEHYDRATASE, MITOCHONDRIAL-RELATED"/>
    <property type="match status" value="1"/>
</dbReference>
<dbReference type="InterPro" id="IPR050147">
    <property type="entry name" value="Ser/Thr_Dehydratase"/>
</dbReference>
<evidence type="ECO:0000256" key="2">
    <source>
        <dbReference type="ARBA" id="ARBA00010869"/>
    </source>
</evidence>
<evidence type="ECO:0000313" key="7">
    <source>
        <dbReference type="Proteomes" id="UP000183447"/>
    </source>
</evidence>
<dbReference type="EMBL" id="FPKU01000001">
    <property type="protein sequence ID" value="SFZ80570.1"/>
    <property type="molecule type" value="Genomic_DNA"/>
</dbReference>
<reference evidence="6 7" key="1">
    <citation type="submission" date="2016-11" db="EMBL/GenBank/DDBJ databases">
        <authorList>
            <person name="Jaros S."/>
            <person name="Januszkiewicz K."/>
            <person name="Wedrychowicz H."/>
        </authorList>
    </citation>
    <scope>NUCLEOTIDE SEQUENCE [LARGE SCALE GENOMIC DNA]</scope>
    <source>
        <strain evidence="6 7">ATCC 23634</strain>
    </source>
</reference>
<evidence type="ECO:0000259" key="5">
    <source>
        <dbReference type="Pfam" id="PF00291"/>
    </source>
</evidence>
<dbReference type="CDD" id="cd01562">
    <property type="entry name" value="Thr-dehyd"/>
    <property type="match status" value="1"/>
</dbReference>
<accession>A0A1K2HSB8</accession>
<gene>
    <name evidence="6" type="ORF">SAMN02983003_0007</name>
</gene>
<feature type="domain" description="Tryptophan synthase beta chain-like PALP" evidence="5">
    <location>
        <begin position="34"/>
        <end position="323"/>
    </location>
</feature>
<dbReference type="InterPro" id="IPR036052">
    <property type="entry name" value="TrpB-like_PALP_sf"/>
</dbReference>
<dbReference type="InterPro" id="IPR000634">
    <property type="entry name" value="Ser/Thr_deHydtase_PyrdxlP-BS"/>
</dbReference>
<dbReference type="AlphaFoldDB" id="A0A1K2HSB8"/>
<dbReference type="FunFam" id="3.40.50.1100:FF:000005">
    <property type="entry name" value="Threonine dehydratase catabolic"/>
    <property type="match status" value="1"/>
</dbReference>
<dbReference type="GO" id="GO:0003941">
    <property type="term" value="F:L-serine ammonia-lyase activity"/>
    <property type="evidence" value="ECO:0007669"/>
    <property type="project" value="TreeGrafter"/>
</dbReference>
<evidence type="ECO:0000313" key="6">
    <source>
        <dbReference type="EMBL" id="SFZ80570.1"/>
    </source>
</evidence>
<dbReference type="Proteomes" id="UP000183447">
    <property type="component" value="Unassembled WGS sequence"/>
</dbReference>
<dbReference type="STRING" id="665118.SAMN02983003_0007"/>
<evidence type="ECO:0000256" key="4">
    <source>
        <dbReference type="ARBA" id="ARBA00023239"/>
    </source>
</evidence>
<dbReference type="SUPFAM" id="SSF53686">
    <property type="entry name" value="Tryptophan synthase beta subunit-like PLP-dependent enzymes"/>
    <property type="match status" value="1"/>
</dbReference>
<dbReference type="GO" id="GO:0006567">
    <property type="term" value="P:L-threonine catabolic process"/>
    <property type="evidence" value="ECO:0007669"/>
    <property type="project" value="TreeGrafter"/>
</dbReference>